<evidence type="ECO:0000313" key="2">
    <source>
        <dbReference type="Proteomes" id="UP000623958"/>
    </source>
</evidence>
<keyword evidence="2" id="KW-1185">Reference proteome</keyword>
<organism evidence="1 2">
    <name type="scientific">Xanthomonas boreopolis</name>
    <dbReference type="NCBI Taxonomy" id="86183"/>
    <lineage>
        <taxon>Bacteria</taxon>
        <taxon>Pseudomonadati</taxon>
        <taxon>Pseudomonadota</taxon>
        <taxon>Gammaproteobacteria</taxon>
        <taxon>Lysobacterales</taxon>
        <taxon>Lysobacteraceae</taxon>
        <taxon>Xanthomonas</taxon>
    </lineage>
</organism>
<evidence type="ECO:0000313" key="1">
    <source>
        <dbReference type="EMBL" id="GHH54046.1"/>
    </source>
</evidence>
<comment type="caution">
    <text evidence="1">The sequence shown here is derived from an EMBL/GenBank/DDBJ whole genome shotgun (WGS) entry which is preliminary data.</text>
</comment>
<protein>
    <submittedName>
        <fullName evidence="1">Uncharacterized protein</fullName>
    </submittedName>
</protein>
<reference evidence="1" key="2">
    <citation type="submission" date="2020-09" db="EMBL/GenBank/DDBJ databases">
        <authorList>
            <person name="Sun Q."/>
            <person name="Ohkuma M."/>
        </authorList>
    </citation>
    <scope>NUCLEOTIDE SEQUENCE</scope>
    <source>
        <strain evidence="1">JCM 13306</strain>
    </source>
</reference>
<reference evidence="1" key="1">
    <citation type="journal article" date="2014" name="Int. J. Syst. Evol. Microbiol.">
        <title>Complete genome sequence of Corynebacterium casei LMG S-19264T (=DSM 44701T), isolated from a smear-ripened cheese.</title>
        <authorList>
            <consortium name="US DOE Joint Genome Institute (JGI-PGF)"/>
            <person name="Walter F."/>
            <person name="Albersmeier A."/>
            <person name="Kalinowski J."/>
            <person name="Ruckert C."/>
        </authorList>
    </citation>
    <scope>NUCLEOTIDE SEQUENCE</scope>
    <source>
        <strain evidence="1">JCM 13306</strain>
    </source>
</reference>
<gene>
    <name evidence="1" type="ORF">GCM10009090_20260</name>
</gene>
<dbReference type="Proteomes" id="UP000623958">
    <property type="component" value="Unassembled WGS sequence"/>
</dbReference>
<dbReference type="AlphaFoldDB" id="A0A919F807"/>
<dbReference type="EMBL" id="BNBA01000014">
    <property type="protein sequence ID" value="GHH54046.1"/>
    <property type="molecule type" value="Genomic_DNA"/>
</dbReference>
<sequence>MQTVSAFSCPIIDVQAELSYWQAVHAGGHLGRYDFSDYATLLKLGYDVYLAHPHASELQLYRILRKTYRSRHPMSPVPWEQARGLVRHAWRHMEQSARER</sequence>
<name>A0A919F807_9XANT</name>
<proteinExistence type="predicted"/>
<dbReference type="RefSeq" id="WP_140725185.1">
    <property type="nucleotide sequence ID" value="NZ_BNBA01000014.1"/>
</dbReference>
<accession>A0A919F807</accession>